<accession>A0A501WKM6</accession>
<evidence type="ECO:0000313" key="3">
    <source>
        <dbReference type="Proteomes" id="UP000319255"/>
    </source>
</evidence>
<dbReference type="InterPro" id="IPR001279">
    <property type="entry name" value="Metallo-B-lactamas"/>
</dbReference>
<dbReference type="PANTHER" id="PTHR43717">
    <property type="entry name" value="ANAEROBIC NITRIC OXIDE REDUCTASE FLAVORUBREDOXIN"/>
    <property type="match status" value="1"/>
</dbReference>
<comment type="caution">
    <text evidence="2">The sequence shown here is derived from an EMBL/GenBank/DDBJ whole genome shotgun (WGS) entry which is preliminary data.</text>
</comment>
<organism evidence="2 3">
    <name type="scientific">Amaricoccus solimangrovi</name>
    <dbReference type="NCBI Taxonomy" id="2589815"/>
    <lineage>
        <taxon>Bacteria</taxon>
        <taxon>Pseudomonadati</taxon>
        <taxon>Pseudomonadota</taxon>
        <taxon>Alphaproteobacteria</taxon>
        <taxon>Rhodobacterales</taxon>
        <taxon>Paracoccaceae</taxon>
        <taxon>Amaricoccus</taxon>
    </lineage>
</organism>
<dbReference type="Gene3D" id="3.60.15.10">
    <property type="entry name" value="Ribonuclease Z/Hydroxyacylglutathione hydrolase-like"/>
    <property type="match status" value="1"/>
</dbReference>
<sequence>MTPVDTPFQHPAHAIAGAWRALPSWLPVPGLGALAVNAFLLKGREPLLVDTGLAALSEDFLARLAEEIDLEDLRWIWLSHTDADHIGNLDRLLARAPKARVVTSFLGAGKMGLMGAGDPDRLRLLEPGEVFEVGGRRLRQVKPPYYDAPETMGFFDETDRVLFTADAFGALLGGAVGAIEEIGAGDLRDGLVAWSSVDAPWLARMDRGALGATLRALDRLDPAFVLSGHLPVARDIRALTGILATACGRGVTAAITPETVAQVEAILA</sequence>
<dbReference type="PANTHER" id="PTHR43717:SF1">
    <property type="entry name" value="ANAEROBIC NITRIC OXIDE REDUCTASE FLAVORUBREDOXIN"/>
    <property type="match status" value="1"/>
</dbReference>
<name>A0A501WKM6_9RHOB</name>
<dbReference type="Proteomes" id="UP000319255">
    <property type="component" value="Unassembled WGS sequence"/>
</dbReference>
<dbReference type="SMART" id="SM00849">
    <property type="entry name" value="Lactamase_B"/>
    <property type="match status" value="1"/>
</dbReference>
<reference evidence="2 3" key="1">
    <citation type="submission" date="2019-06" db="EMBL/GenBank/DDBJ databases">
        <title>A novel bacterium of genus Amaricoccus, isolated from marine sediment.</title>
        <authorList>
            <person name="Huang H."/>
            <person name="Mo K."/>
            <person name="Hu Y."/>
        </authorList>
    </citation>
    <scope>NUCLEOTIDE SEQUENCE [LARGE SCALE GENOMIC DNA]</scope>
    <source>
        <strain evidence="2 3">HB172011</strain>
    </source>
</reference>
<protein>
    <submittedName>
        <fullName evidence="2">MBL fold metallo-hydrolase</fullName>
    </submittedName>
</protein>
<evidence type="ECO:0000259" key="1">
    <source>
        <dbReference type="SMART" id="SM00849"/>
    </source>
</evidence>
<dbReference type="AlphaFoldDB" id="A0A501WKM6"/>
<dbReference type="EMBL" id="VFRP01000018">
    <property type="protein sequence ID" value="TPE48985.1"/>
    <property type="molecule type" value="Genomic_DNA"/>
</dbReference>
<keyword evidence="3" id="KW-1185">Reference proteome</keyword>
<gene>
    <name evidence="2" type="ORF">FJM51_16295</name>
</gene>
<dbReference type="GO" id="GO:0016787">
    <property type="term" value="F:hydrolase activity"/>
    <property type="evidence" value="ECO:0007669"/>
    <property type="project" value="UniProtKB-KW"/>
</dbReference>
<keyword evidence="2" id="KW-0378">Hydrolase</keyword>
<proteinExistence type="predicted"/>
<dbReference type="RefSeq" id="WP_140455202.1">
    <property type="nucleotide sequence ID" value="NZ_VFRP01000018.1"/>
</dbReference>
<dbReference type="SUPFAM" id="SSF56281">
    <property type="entry name" value="Metallo-hydrolase/oxidoreductase"/>
    <property type="match status" value="1"/>
</dbReference>
<evidence type="ECO:0000313" key="2">
    <source>
        <dbReference type="EMBL" id="TPE48985.1"/>
    </source>
</evidence>
<dbReference type="InterPro" id="IPR036866">
    <property type="entry name" value="RibonucZ/Hydroxyglut_hydro"/>
</dbReference>
<dbReference type="OrthoDB" id="9812260at2"/>
<dbReference type="Pfam" id="PF00753">
    <property type="entry name" value="Lactamase_B"/>
    <property type="match status" value="1"/>
</dbReference>
<feature type="domain" description="Metallo-beta-lactamase" evidence="1">
    <location>
        <begin position="35"/>
        <end position="229"/>
    </location>
</feature>